<dbReference type="Pfam" id="PF12833">
    <property type="entry name" value="HTH_18"/>
    <property type="match status" value="1"/>
</dbReference>
<accession>A0A515EKT8</accession>
<dbReference type="Proteomes" id="UP000317365">
    <property type="component" value="Chromosome"/>
</dbReference>
<keyword evidence="1" id="KW-0805">Transcription regulation</keyword>
<dbReference type="EMBL" id="CP036282">
    <property type="protein sequence ID" value="QDL53219.1"/>
    <property type="molecule type" value="Genomic_DNA"/>
</dbReference>
<dbReference type="Pfam" id="PF20240">
    <property type="entry name" value="DUF6597"/>
    <property type="match status" value="1"/>
</dbReference>
<dbReference type="AlphaFoldDB" id="A0A515EKT8"/>
<evidence type="ECO:0000313" key="6">
    <source>
        <dbReference type="EMBL" id="QDL53219.1"/>
    </source>
</evidence>
<dbReference type="InterPro" id="IPR050204">
    <property type="entry name" value="AraC_XylS_family_regulators"/>
</dbReference>
<dbReference type="PANTHER" id="PTHR46796">
    <property type="entry name" value="HTH-TYPE TRANSCRIPTIONAL ACTIVATOR RHAS-RELATED"/>
    <property type="match status" value="1"/>
</dbReference>
<organism evidence="6 7">
    <name type="scientific">Rhodoferax aquaticus</name>
    <dbReference type="NCBI Taxonomy" id="2527691"/>
    <lineage>
        <taxon>Bacteria</taxon>
        <taxon>Pseudomonadati</taxon>
        <taxon>Pseudomonadota</taxon>
        <taxon>Betaproteobacteria</taxon>
        <taxon>Burkholderiales</taxon>
        <taxon>Comamonadaceae</taxon>
        <taxon>Rhodoferax</taxon>
    </lineage>
</organism>
<dbReference type="SUPFAM" id="SSF46689">
    <property type="entry name" value="Homeodomain-like"/>
    <property type="match status" value="1"/>
</dbReference>
<feature type="domain" description="HTH araC/xylS-type" evidence="5">
    <location>
        <begin position="191"/>
        <end position="292"/>
    </location>
</feature>
<keyword evidence="3" id="KW-0804">Transcription</keyword>
<protein>
    <submittedName>
        <fullName evidence="6">AraC family transcriptional regulator</fullName>
    </submittedName>
</protein>
<reference evidence="7" key="1">
    <citation type="submission" date="2019-02" db="EMBL/GenBank/DDBJ databases">
        <title>Complete genome sequence of Rhodoferax sp. Gr-4.</title>
        <authorList>
            <person name="Jin L."/>
        </authorList>
    </citation>
    <scope>NUCLEOTIDE SEQUENCE [LARGE SCALE GENOMIC DNA]</scope>
    <source>
        <strain evidence="7">Gr-4</strain>
    </source>
</reference>
<gene>
    <name evidence="6" type="ORF">EXZ61_02970</name>
</gene>
<evidence type="ECO:0000256" key="1">
    <source>
        <dbReference type="ARBA" id="ARBA00023015"/>
    </source>
</evidence>
<evidence type="ECO:0000256" key="3">
    <source>
        <dbReference type="ARBA" id="ARBA00023163"/>
    </source>
</evidence>
<proteinExistence type="predicted"/>
<evidence type="ECO:0000259" key="5">
    <source>
        <dbReference type="PROSITE" id="PS01124"/>
    </source>
</evidence>
<keyword evidence="2" id="KW-0238">DNA-binding</keyword>
<dbReference type="RefSeq" id="WP_142808879.1">
    <property type="nucleotide sequence ID" value="NZ_CP036282.1"/>
</dbReference>
<reference evidence="7" key="2">
    <citation type="journal article" date="2020" name="Int. J. Syst. Evol. Microbiol.">
        <title>Genomic insights into a novel species Rhodoferax aquaticus sp. nov., isolated from freshwater.</title>
        <authorList>
            <person name="Li T."/>
            <person name="Zhuo Y."/>
            <person name="Jin C.Z."/>
            <person name="Wu X."/>
            <person name="Ko S.R."/>
            <person name="Jin F.J."/>
            <person name="Ahn C.Y."/>
            <person name="Oh H.M."/>
            <person name="Lee H.G."/>
            <person name="Jin L."/>
        </authorList>
    </citation>
    <scope>NUCLEOTIDE SEQUENCE [LARGE SCALE GENOMIC DNA]</scope>
    <source>
        <strain evidence="7">Gr-4</strain>
    </source>
</reference>
<evidence type="ECO:0000313" key="7">
    <source>
        <dbReference type="Proteomes" id="UP000317365"/>
    </source>
</evidence>
<evidence type="ECO:0000256" key="2">
    <source>
        <dbReference type="ARBA" id="ARBA00023125"/>
    </source>
</evidence>
<feature type="region of interest" description="Disordered" evidence="4">
    <location>
        <begin position="1"/>
        <end position="20"/>
    </location>
</feature>
<dbReference type="GO" id="GO:0003700">
    <property type="term" value="F:DNA-binding transcription factor activity"/>
    <property type="evidence" value="ECO:0007669"/>
    <property type="project" value="InterPro"/>
</dbReference>
<evidence type="ECO:0000256" key="4">
    <source>
        <dbReference type="SAM" id="MobiDB-lite"/>
    </source>
</evidence>
<dbReference type="PROSITE" id="PS01124">
    <property type="entry name" value="HTH_ARAC_FAMILY_2"/>
    <property type="match status" value="1"/>
</dbReference>
<dbReference type="InterPro" id="IPR046532">
    <property type="entry name" value="DUF6597"/>
</dbReference>
<dbReference type="Gene3D" id="1.10.10.60">
    <property type="entry name" value="Homeodomain-like"/>
    <property type="match status" value="1"/>
</dbReference>
<name>A0A515EKT8_9BURK</name>
<dbReference type="InterPro" id="IPR009057">
    <property type="entry name" value="Homeodomain-like_sf"/>
</dbReference>
<dbReference type="SMART" id="SM00342">
    <property type="entry name" value="HTH_ARAC"/>
    <property type="match status" value="1"/>
</dbReference>
<sequence>MEKHDMQSAGNGLAARPPCMGMNTPATRAQLAARGVLRGPQTLAVEHVQLPPCAALADRVVHFWHVQWTPQADAVATAPPQQATLPHPHWHWVVEGGVGRVYGVHTAKFTHALQAGEPVFGVKLKPGVLGPLANGAASRMKNTATAMQTYWPTQSSQVLAALADCDTPKAKVSVAQAFLLDHLPALTPQAARANAVLDAIAQDKGLASVESIGIAAGLDTRALQRLFQHYVGVSPKWVVGRYRIHEALEQIHTQANPAWADLALALGYFDQAHFINDFKALVGCTPRQYAKRVQALMPVAVVPTPVAPA</sequence>
<dbReference type="InterPro" id="IPR018060">
    <property type="entry name" value="HTH_AraC"/>
</dbReference>
<dbReference type="InterPro" id="IPR018062">
    <property type="entry name" value="HTH_AraC-typ_CS"/>
</dbReference>
<keyword evidence="7" id="KW-1185">Reference proteome</keyword>
<dbReference type="KEGG" id="rhg:EXZ61_02970"/>
<dbReference type="GO" id="GO:0043565">
    <property type="term" value="F:sequence-specific DNA binding"/>
    <property type="evidence" value="ECO:0007669"/>
    <property type="project" value="InterPro"/>
</dbReference>
<dbReference type="PROSITE" id="PS00041">
    <property type="entry name" value="HTH_ARAC_FAMILY_1"/>
    <property type="match status" value="1"/>
</dbReference>